<dbReference type="GO" id="GO:0004175">
    <property type="term" value="F:endopeptidase activity"/>
    <property type="evidence" value="ECO:0007669"/>
    <property type="project" value="TreeGrafter"/>
</dbReference>
<dbReference type="Pfam" id="PF03572">
    <property type="entry name" value="Peptidase_S41"/>
    <property type="match status" value="1"/>
</dbReference>
<keyword evidence="3" id="KW-1185">Reference proteome</keyword>
<dbReference type="AlphaFoldDB" id="A0A1N7NWL2"/>
<dbReference type="InterPro" id="IPR005151">
    <property type="entry name" value="Tail-specific_protease"/>
</dbReference>
<dbReference type="GO" id="GO:0008236">
    <property type="term" value="F:serine-type peptidase activity"/>
    <property type="evidence" value="ECO:0007669"/>
    <property type="project" value="InterPro"/>
</dbReference>
<organism evidence="2 3">
    <name type="scientific">Belliella pelovolcani</name>
    <dbReference type="NCBI Taxonomy" id="529505"/>
    <lineage>
        <taxon>Bacteria</taxon>
        <taxon>Pseudomonadati</taxon>
        <taxon>Bacteroidota</taxon>
        <taxon>Cytophagia</taxon>
        <taxon>Cytophagales</taxon>
        <taxon>Cyclobacteriaceae</taxon>
        <taxon>Belliella</taxon>
    </lineage>
</organism>
<evidence type="ECO:0000313" key="3">
    <source>
        <dbReference type="Proteomes" id="UP000186026"/>
    </source>
</evidence>
<dbReference type="InterPro" id="IPR029045">
    <property type="entry name" value="ClpP/crotonase-like_dom_sf"/>
</dbReference>
<sequence length="482" mass="56031">MIRKRVSWILIASLLIAISYFAMLSDPMIDESISLVNIDSYISKIEMSNDIDSLTFTFEKVHPNPYRFFERMHFLSRRDAIKKELPDSLSIINFWRIIDQLIIEYNDAHSNTHDSYILTDYVKKGGKFFPFPAKISNKQITITGGHSMSSTLPPGTEIIKINGRTSEELISDLLKHASKETQPLKVLEISDDFGFYLWKSYEWEADYQVQFKKNEDSSIDSIEVEGILWKDRINYKITNTESYSFKVLEDNVGYMKISDFNGHEKDYQAFYKHSFQTLKDLKARELILDFRGHDGGADSYGEHLAKYIAHRPFRKLSKALWKITPEFKDAFDKKFIPKSIRWFKPIYLINEYSRNFYGAKPYELKKITYDLKNPLPINERFEGNVYLIIDHNTFSAGSIFAEMFKHYNMGKIIGQPTGNLYSFNGFAIANFTLPNSKLTYQVSSVYNIANNGEEGLKSVEPDDLINQGVDPIAYIFREYILK</sequence>
<reference evidence="3" key="1">
    <citation type="submission" date="2017-01" db="EMBL/GenBank/DDBJ databases">
        <authorList>
            <person name="Varghese N."/>
            <person name="Submissions S."/>
        </authorList>
    </citation>
    <scope>NUCLEOTIDE SEQUENCE [LARGE SCALE GENOMIC DNA]</scope>
    <source>
        <strain evidence="3">DSM 46698</strain>
    </source>
</reference>
<evidence type="ECO:0000259" key="1">
    <source>
        <dbReference type="Pfam" id="PF03572"/>
    </source>
</evidence>
<evidence type="ECO:0000313" key="2">
    <source>
        <dbReference type="EMBL" id="SIT02589.1"/>
    </source>
</evidence>
<dbReference type="OrthoDB" id="5480566at2"/>
<dbReference type="STRING" id="529505.SAMN05421761_11225"/>
<gene>
    <name evidence="2" type="ORF">SAMN05421761_11225</name>
</gene>
<dbReference type="Proteomes" id="UP000186026">
    <property type="component" value="Unassembled WGS sequence"/>
</dbReference>
<dbReference type="Gene3D" id="3.90.226.10">
    <property type="entry name" value="2-enoyl-CoA Hydratase, Chain A, domain 1"/>
    <property type="match status" value="1"/>
</dbReference>
<feature type="domain" description="Tail specific protease" evidence="1">
    <location>
        <begin position="251"/>
        <end position="462"/>
    </location>
</feature>
<accession>A0A1N7NWL2</accession>
<proteinExistence type="predicted"/>
<dbReference type="PANTHER" id="PTHR32060">
    <property type="entry name" value="TAIL-SPECIFIC PROTEASE"/>
    <property type="match status" value="1"/>
</dbReference>
<dbReference type="RefSeq" id="WP_076502168.1">
    <property type="nucleotide sequence ID" value="NZ_FTOP01000012.1"/>
</dbReference>
<dbReference type="GO" id="GO:0006508">
    <property type="term" value="P:proteolysis"/>
    <property type="evidence" value="ECO:0007669"/>
    <property type="project" value="InterPro"/>
</dbReference>
<name>A0A1N7NWL2_9BACT</name>
<dbReference type="SUPFAM" id="SSF52096">
    <property type="entry name" value="ClpP/crotonase"/>
    <property type="match status" value="1"/>
</dbReference>
<dbReference type="EMBL" id="FTOP01000012">
    <property type="protein sequence ID" value="SIT02589.1"/>
    <property type="molecule type" value="Genomic_DNA"/>
</dbReference>
<protein>
    <submittedName>
        <fullName evidence="2">Peptidase family S41</fullName>
    </submittedName>
</protein>
<dbReference type="PANTHER" id="PTHR32060:SF22">
    <property type="entry name" value="CARBOXYL-TERMINAL-PROCESSING PEPTIDASE 3, CHLOROPLASTIC"/>
    <property type="match status" value="1"/>
</dbReference>